<accession>A0A0Q1AH11</accession>
<dbReference type="STRING" id="1544413.Clow_01695"/>
<feature type="transmembrane region" description="Helical" evidence="1">
    <location>
        <begin position="67"/>
        <end position="85"/>
    </location>
</feature>
<evidence type="ECO:0000313" key="3">
    <source>
        <dbReference type="Proteomes" id="UP000050488"/>
    </source>
</evidence>
<keyword evidence="1" id="KW-0472">Membrane</keyword>
<evidence type="ECO:0000256" key="1">
    <source>
        <dbReference type="SAM" id="Phobius"/>
    </source>
</evidence>
<keyword evidence="3" id="KW-1185">Reference proteome</keyword>
<sequence length="120" mass="13634">MRVSKATVTKIVWLLVLAFPLFGGTGARYHPFSALFGVATALAAAVAVVWGLRIVKTTHVDVFITRTFSVFWPLYLLLAAARIGSWEWLSVLIWPLIIWMAIVENHYFLTWAKSLEREKE</sequence>
<dbReference type="RefSeq" id="WP_055178293.1">
    <property type="nucleotide sequence ID" value="NZ_JAUSQY010000001.1"/>
</dbReference>
<proteinExistence type="predicted"/>
<organism evidence="2 3">
    <name type="scientific">Corynebacterium lowii</name>
    <dbReference type="NCBI Taxonomy" id="1544413"/>
    <lineage>
        <taxon>Bacteria</taxon>
        <taxon>Bacillati</taxon>
        <taxon>Actinomycetota</taxon>
        <taxon>Actinomycetes</taxon>
        <taxon>Mycobacteriales</taxon>
        <taxon>Corynebacteriaceae</taxon>
        <taxon>Corynebacterium</taxon>
    </lineage>
</organism>
<feature type="transmembrane region" description="Helical" evidence="1">
    <location>
        <begin position="36"/>
        <end position="55"/>
    </location>
</feature>
<dbReference type="OrthoDB" id="4414592at2"/>
<keyword evidence="1" id="KW-1133">Transmembrane helix</keyword>
<dbReference type="AlphaFoldDB" id="A0A0Q1AH11"/>
<dbReference type="Proteomes" id="UP000050488">
    <property type="component" value="Unassembled WGS sequence"/>
</dbReference>
<dbReference type="PATRIC" id="fig|1544413.3.peg.1703"/>
<feature type="transmembrane region" description="Helical" evidence="1">
    <location>
        <begin position="91"/>
        <end position="109"/>
    </location>
</feature>
<gene>
    <name evidence="2" type="ORF">Clow_01695</name>
</gene>
<dbReference type="EMBL" id="LKEV01000005">
    <property type="protein sequence ID" value="KQB85953.1"/>
    <property type="molecule type" value="Genomic_DNA"/>
</dbReference>
<keyword evidence="1" id="KW-0812">Transmembrane</keyword>
<reference evidence="2 3" key="1">
    <citation type="submission" date="2015-10" db="EMBL/GenBank/DDBJ databases">
        <title>Corynebacteirum lowii and Corynebacterium oculi species nova, derived from human clinical disease and and emended description of Corynebacterium mastiditis.</title>
        <authorList>
            <person name="Bernard K."/>
            <person name="Pacheco A.L."/>
            <person name="Mcdougall C."/>
            <person name="Burtx T."/>
            <person name="Weibe D."/>
            <person name="Tyler S."/>
            <person name="Olson A.B."/>
            <person name="Cnockaert M."/>
            <person name="Eguchi H."/>
            <person name="Kuwahara T."/>
            <person name="Nakayama-Imaohji H."/>
            <person name="Boudewijins M."/>
            <person name="Van Hoecke F."/>
            <person name="Bernier A.-M."/>
            <person name="Vandamme P."/>
        </authorList>
    </citation>
    <scope>NUCLEOTIDE SEQUENCE [LARGE SCALE GENOMIC DNA]</scope>
    <source>
        <strain evidence="2 3">NML 130206</strain>
    </source>
</reference>
<name>A0A0Q1AH11_9CORY</name>
<protein>
    <submittedName>
        <fullName evidence="2">Uncharacterized protein</fullName>
    </submittedName>
</protein>
<evidence type="ECO:0000313" key="2">
    <source>
        <dbReference type="EMBL" id="KQB85953.1"/>
    </source>
</evidence>
<comment type="caution">
    <text evidence="2">The sequence shown here is derived from an EMBL/GenBank/DDBJ whole genome shotgun (WGS) entry which is preliminary data.</text>
</comment>